<dbReference type="EC" id="1.5.3.2" evidence="6"/>
<evidence type="ECO:0000256" key="2">
    <source>
        <dbReference type="ARBA" id="ARBA00022630"/>
    </source>
</evidence>
<dbReference type="NCBIfam" id="NF008425">
    <property type="entry name" value="PRK11259.1"/>
    <property type="match status" value="1"/>
</dbReference>
<dbReference type="EMBL" id="JARWAO010000002">
    <property type="protein sequence ID" value="MDR5895480.1"/>
    <property type="molecule type" value="Genomic_DNA"/>
</dbReference>
<gene>
    <name evidence="6" type="primary">solA</name>
    <name evidence="6" type="ORF">QC825_05275</name>
</gene>
<keyword evidence="3" id="KW-0274">FAD</keyword>
<dbReference type="GO" id="GO:0050131">
    <property type="term" value="F:N-methyl-L-amino-acid oxidase activity"/>
    <property type="evidence" value="ECO:0007669"/>
    <property type="project" value="UniProtKB-EC"/>
</dbReference>
<dbReference type="Pfam" id="PF01266">
    <property type="entry name" value="DAO"/>
    <property type="match status" value="1"/>
</dbReference>
<comment type="caution">
    <text evidence="6">The sequence shown here is derived from an EMBL/GenBank/DDBJ whole genome shotgun (WGS) entry which is preliminary data.</text>
</comment>
<dbReference type="RefSeq" id="WP_251591428.1">
    <property type="nucleotide sequence ID" value="NZ_JAMLJI010000001.1"/>
</dbReference>
<protein>
    <submittedName>
        <fullName evidence="6">N-methyl-L-tryptophan oxidase</fullName>
        <ecNumber evidence="6">1.5.3.2</ecNumber>
    </submittedName>
</protein>
<dbReference type="InterPro" id="IPR006076">
    <property type="entry name" value="FAD-dep_OxRdtase"/>
</dbReference>
<evidence type="ECO:0000313" key="7">
    <source>
        <dbReference type="Proteomes" id="UP001269375"/>
    </source>
</evidence>
<dbReference type="Gene3D" id="3.50.50.60">
    <property type="entry name" value="FAD/NAD(P)-binding domain"/>
    <property type="match status" value="1"/>
</dbReference>
<feature type="domain" description="FAD dependent oxidoreductase" evidence="5">
    <location>
        <begin position="11"/>
        <end position="373"/>
    </location>
</feature>
<dbReference type="PANTHER" id="PTHR10961:SF7">
    <property type="entry name" value="FAD DEPENDENT OXIDOREDUCTASE DOMAIN-CONTAINING PROTEIN"/>
    <property type="match status" value="1"/>
</dbReference>
<comment type="cofactor">
    <cofactor evidence="1">
        <name>FAD</name>
        <dbReference type="ChEBI" id="CHEBI:57692"/>
    </cofactor>
</comment>
<keyword evidence="2" id="KW-0285">Flavoprotein</keyword>
<evidence type="ECO:0000259" key="5">
    <source>
        <dbReference type="Pfam" id="PF01266"/>
    </source>
</evidence>
<dbReference type="Proteomes" id="UP001269375">
    <property type="component" value="Unassembled WGS sequence"/>
</dbReference>
<accession>A0ABU1GUI9</accession>
<dbReference type="SUPFAM" id="SSF51905">
    <property type="entry name" value="FAD/NAD(P)-binding domain"/>
    <property type="match status" value="1"/>
</dbReference>
<dbReference type="InterPro" id="IPR036188">
    <property type="entry name" value="FAD/NAD-bd_sf"/>
</dbReference>
<evidence type="ECO:0000313" key="6">
    <source>
        <dbReference type="EMBL" id="MDR5895480.1"/>
    </source>
</evidence>
<proteinExistence type="predicted"/>
<evidence type="ECO:0000256" key="3">
    <source>
        <dbReference type="ARBA" id="ARBA00022827"/>
    </source>
</evidence>
<reference evidence="6 7" key="1">
    <citation type="submission" date="2023-04" db="EMBL/GenBank/DDBJ databases">
        <title>A long-awaited taxogenomic arrangement of the family Halomonadaceae.</title>
        <authorList>
            <person name="De La Haba R."/>
            <person name="Chuvochina M."/>
            <person name="Wittouck S."/>
            <person name="Arahal D.R."/>
            <person name="Sanchez-Porro C."/>
            <person name="Hugenholtz P."/>
            <person name="Ventosa A."/>
        </authorList>
    </citation>
    <scope>NUCLEOTIDE SEQUENCE [LARGE SCALE GENOMIC DNA]</scope>
    <source>
        <strain evidence="6 7">DSM 22428</strain>
    </source>
</reference>
<keyword evidence="7" id="KW-1185">Reference proteome</keyword>
<evidence type="ECO:0000256" key="4">
    <source>
        <dbReference type="ARBA" id="ARBA00023002"/>
    </source>
</evidence>
<keyword evidence="4 6" id="KW-0560">Oxidoreductase</keyword>
<name>A0ABU1GUI9_9GAMM</name>
<evidence type="ECO:0000256" key="1">
    <source>
        <dbReference type="ARBA" id="ARBA00001974"/>
    </source>
</evidence>
<dbReference type="InterPro" id="IPR045170">
    <property type="entry name" value="MTOX"/>
</dbReference>
<organism evidence="6 7">
    <name type="scientific">Larsenimonas suaedae</name>
    <dbReference type="NCBI Taxonomy" id="1851019"/>
    <lineage>
        <taxon>Bacteria</taxon>
        <taxon>Pseudomonadati</taxon>
        <taxon>Pseudomonadota</taxon>
        <taxon>Gammaproteobacteria</taxon>
        <taxon>Oceanospirillales</taxon>
        <taxon>Halomonadaceae</taxon>
        <taxon>Larsenimonas</taxon>
    </lineage>
</organism>
<dbReference type="SUPFAM" id="SSF54373">
    <property type="entry name" value="FAD-linked reductases, C-terminal domain"/>
    <property type="match status" value="1"/>
</dbReference>
<dbReference type="PANTHER" id="PTHR10961">
    <property type="entry name" value="PEROXISOMAL SARCOSINE OXIDASE"/>
    <property type="match status" value="1"/>
</dbReference>
<sequence length="393" mass="42560">MAIQSTHTPYLIIGGGSMGLATADALAATELSDTASHTNDATRVRVLDAHSPPHAHGAHHGQTRLIRLAYGEGAGYVTLARRALALWRELERETGESLFLPTGVINVGPDSAPFVRQVQHSAATHGLSLDTLDAAAVTERFPGWALSEPMRGCFEAEAGVLWIERILAAWRRRVERSRHAELVTGARVVRLSARDEGGFVAHCADGRTFSAERVLLAAGAHTAPLADTLDVTLPLTRIRKTFAWFEADDRYLPERFSGFSLTDPEQGVFYGFPDLEGAGFKIGRHDGGQPVAPDDPLMPFGAHGDDEAELRRVIERYLPGVGEVRHGVVCHYVRSPDEHFVIDEPRPGLMVAGGFSGHGFKFASALGEALAHWLLTAQPAASLSAFRLSRFTL</sequence>
<dbReference type="Gene3D" id="3.30.9.10">
    <property type="entry name" value="D-Amino Acid Oxidase, subunit A, domain 2"/>
    <property type="match status" value="1"/>
</dbReference>